<feature type="region of interest" description="Disordered" evidence="1">
    <location>
        <begin position="1"/>
        <end position="49"/>
    </location>
</feature>
<feature type="compositionally biased region" description="Polar residues" evidence="1">
    <location>
        <begin position="34"/>
        <end position="49"/>
    </location>
</feature>
<organism evidence="2 3">
    <name type="scientific">Gottfriedia acidiceleris</name>
    <dbReference type="NCBI Taxonomy" id="371036"/>
    <lineage>
        <taxon>Bacteria</taxon>
        <taxon>Bacillati</taxon>
        <taxon>Bacillota</taxon>
        <taxon>Bacilli</taxon>
        <taxon>Bacillales</taxon>
        <taxon>Bacillaceae</taxon>
        <taxon>Gottfriedia</taxon>
    </lineage>
</organism>
<evidence type="ECO:0000313" key="2">
    <source>
        <dbReference type="EMBL" id="UPM56414.1"/>
    </source>
</evidence>
<dbReference type="RefSeq" id="WP_098426600.1">
    <property type="nucleotide sequence ID" value="NZ_CP096034.1"/>
</dbReference>
<evidence type="ECO:0000313" key="3">
    <source>
        <dbReference type="Proteomes" id="UP000830639"/>
    </source>
</evidence>
<name>A0ABY4JRI4_9BACI</name>
<accession>A0ABY4JRI4</accession>
<proteinExistence type="predicted"/>
<reference evidence="2 3" key="1">
    <citation type="submission" date="2022-04" db="EMBL/GenBank/DDBJ databases">
        <title>Mechanism of arsenic methylation and mitigation arsenic toxicity by Bacillus sp. LH14 from an Arsenic-Contaminated Paddy Soil.</title>
        <authorList>
            <person name="Wang D."/>
        </authorList>
    </citation>
    <scope>NUCLEOTIDE SEQUENCE [LARGE SCALE GENOMIC DNA]</scope>
    <source>
        <strain evidence="2 3">LH14</strain>
    </source>
</reference>
<dbReference type="Proteomes" id="UP000830639">
    <property type="component" value="Chromosome"/>
</dbReference>
<sequence length="49" mass="5481">MVKKKSKSNNPEQTTKNKTKTEFSGELSAVDQVKMNNSKKGQPQRSKQG</sequence>
<evidence type="ECO:0000256" key="1">
    <source>
        <dbReference type="SAM" id="MobiDB-lite"/>
    </source>
</evidence>
<dbReference type="EMBL" id="CP096034">
    <property type="protein sequence ID" value="UPM56414.1"/>
    <property type="molecule type" value="Genomic_DNA"/>
</dbReference>
<gene>
    <name evidence="2" type="ORF">MY490_03740</name>
</gene>
<keyword evidence="3" id="KW-1185">Reference proteome</keyword>
<protein>
    <submittedName>
        <fullName evidence="2">Glycogen biosynthesis protein GlgD</fullName>
    </submittedName>
</protein>